<dbReference type="RefSeq" id="WP_250917802.1">
    <property type="nucleotide sequence ID" value="NZ_JAMQAW010000003.1"/>
</dbReference>
<evidence type="ECO:0000313" key="2">
    <source>
        <dbReference type="Proteomes" id="UP001431429"/>
    </source>
</evidence>
<evidence type="ECO:0000313" key="1">
    <source>
        <dbReference type="EMBL" id="MCM2387438.1"/>
    </source>
</evidence>
<organism evidence="1 2">
    <name type="scientific">Streptomyces albipurpureus</name>
    <dbReference type="NCBI Taxonomy" id="2897419"/>
    <lineage>
        <taxon>Bacteria</taxon>
        <taxon>Bacillati</taxon>
        <taxon>Actinomycetota</taxon>
        <taxon>Actinomycetes</taxon>
        <taxon>Kitasatosporales</taxon>
        <taxon>Streptomycetaceae</taxon>
        <taxon>Streptomyces</taxon>
    </lineage>
</organism>
<name>A0ABT0UG88_9ACTN</name>
<dbReference type="EMBL" id="JAMQAW010000003">
    <property type="protein sequence ID" value="MCM2387438.1"/>
    <property type="molecule type" value="Genomic_DNA"/>
</dbReference>
<sequence>MTLPVLLIGGSGCVGSRAAAFLRRFHPDLPLVIGGRDLNRAQATADKLGAATGVRIDLGRPDLGLDGQQQFGALAVFPRDGGFSAQRFAQDHRIPFHAVTGSLVEAGQDLTAYVHGPQASPVVLASHWMAGVPVILAAHYAKEFAAVEEVTLAFVFDPKEEMGPAAGFESQEAVQAANPLPLFRRNGSWVWAQEESDRVRTITTADAARHQADGYGSLDVLSLAEATGAASARVDLLVADSAGTRAGQGPSHEILIEITGTLRNGVPTTRRFDLTHPAGQSSLTALGTAVALEHLLGLTSTPAPTAGLHFPETVIDPSHLHQRLNESGTRLS</sequence>
<keyword evidence="2" id="KW-1185">Reference proteome</keyword>
<protein>
    <submittedName>
        <fullName evidence="1">Saccharopine dehydrogenase</fullName>
    </submittedName>
</protein>
<proteinExistence type="predicted"/>
<comment type="caution">
    <text evidence="1">The sequence shown here is derived from an EMBL/GenBank/DDBJ whole genome shotgun (WGS) entry which is preliminary data.</text>
</comment>
<dbReference type="Proteomes" id="UP001431429">
    <property type="component" value="Unassembled WGS sequence"/>
</dbReference>
<gene>
    <name evidence="1" type="ORF">NBG84_03775</name>
</gene>
<reference evidence="1" key="1">
    <citation type="submission" date="2022-06" db="EMBL/GenBank/DDBJ databases">
        <title>Genome public.</title>
        <authorList>
            <person name="Sun Q."/>
        </authorList>
    </citation>
    <scope>NUCLEOTIDE SEQUENCE</scope>
    <source>
        <strain evidence="1">CWNU-1</strain>
    </source>
</reference>
<accession>A0ABT0UG88</accession>